<dbReference type="GO" id="GO:0005737">
    <property type="term" value="C:cytoplasm"/>
    <property type="evidence" value="ECO:0007669"/>
    <property type="project" value="TreeGrafter"/>
</dbReference>
<dbReference type="EMBL" id="NBCO01000038">
    <property type="protein sequence ID" value="ORC85110.1"/>
    <property type="molecule type" value="Genomic_DNA"/>
</dbReference>
<dbReference type="FunFam" id="1.10.287.370:FF:000003">
    <property type="entry name" value="Prefoldin subunit 6"/>
    <property type="match status" value="1"/>
</dbReference>
<reference evidence="4 5" key="1">
    <citation type="submission" date="2017-03" db="EMBL/GenBank/DDBJ databases">
        <title>An alternative strategy for trypanosome survival in the mammalian bloodstream revealed through genome and transcriptome analysis of the ubiquitous bovine parasite Trypanosoma (Megatrypanum) theileri.</title>
        <authorList>
            <person name="Kelly S."/>
            <person name="Ivens A."/>
            <person name="Mott A."/>
            <person name="O'Neill E."/>
            <person name="Emms D."/>
            <person name="Macleod O."/>
            <person name="Voorheis P."/>
            <person name="Matthews J."/>
            <person name="Matthews K."/>
            <person name="Carrington M."/>
        </authorList>
    </citation>
    <scope>NUCLEOTIDE SEQUENCE [LARGE SCALE GENOMIC DNA]</scope>
    <source>
        <strain evidence="4">Edinburgh</strain>
    </source>
</reference>
<accession>A0A1X0NLX1</accession>
<dbReference type="GO" id="GO:0051087">
    <property type="term" value="F:protein-folding chaperone binding"/>
    <property type="evidence" value="ECO:0007669"/>
    <property type="project" value="TreeGrafter"/>
</dbReference>
<keyword evidence="2" id="KW-0143">Chaperone</keyword>
<proteinExistence type="inferred from homology"/>
<dbReference type="OrthoDB" id="248120at2759"/>
<evidence type="ECO:0000313" key="4">
    <source>
        <dbReference type="EMBL" id="ORC85110.1"/>
    </source>
</evidence>
<dbReference type="GeneID" id="39989379"/>
<evidence type="ECO:0000313" key="5">
    <source>
        <dbReference type="Proteomes" id="UP000192257"/>
    </source>
</evidence>
<dbReference type="GO" id="GO:0051131">
    <property type="term" value="P:chaperone-mediated protein complex assembly"/>
    <property type="evidence" value="ECO:0007669"/>
    <property type="project" value="TreeGrafter"/>
</dbReference>
<dbReference type="Gene3D" id="1.10.287.370">
    <property type="match status" value="1"/>
</dbReference>
<evidence type="ECO:0000256" key="2">
    <source>
        <dbReference type="ARBA" id="ARBA00023186"/>
    </source>
</evidence>
<dbReference type="InterPro" id="IPR009053">
    <property type="entry name" value="Prefoldin"/>
</dbReference>
<dbReference type="GO" id="GO:0006457">
    <property type="term" value="P:protein folding"/>
    <property type="evidence" value="ECO:0007669"/>
    <property type="project" value="InterPro"/>
</dbReference>
<organism evidence="4 5">
    <name type="scientific">Trypanosoma theileri</name>
    <dbReference type="NCBI Taxonomy" id="67003"/>
    <lineage>
        <taxon>Eukaryota</taxon>
        <taxon>Discoba</taxon>
        <taxon>Euglenozoa</taxon>
        <taxon>Kinetoplastea</taxon>
        <taxon>Metakinetoplastina</taxon>
        <taxon>Trypanosomatida</taxon>
        <taxon>Trypanosomatidae</taxon>
        <taxon>Trypanosoma</taxon>
    </lineage>
</organism>
<feature type="region of interest" description="Disordered" evidence="3">
    <location>
        <begin position="107"/>
        <end position="141"/>
    </location>
</feature>
<gene>
    <name evidence="4" type="ORF">TM35_000381850</name>
</gene>
<dbReference type="InterPro" id="IPR002777">
    <property type="entry name" value="PFD_beta-like"/>
</dbReference>
<dbReference type="AlphaFoldDB" id="A0A1X0NLX1"/>
<comment type="caution">
    <text evidence="4">The sequence shown here is derived from an EMBL/GenBank/DDBJ whole genome shotgun (WGS) entry which is preliminary data.</text>
</comment>
<evidence type="ECO:0000256" key="3">
    <source>
        <dbReference type="SAM" id="MobiDB-lite"/>
    </source>
</evidence>
<protein>
    <submittedName>
        <fullName evidence="4">Prefoldin subunit</fullName>
    </submittedName>
</protein>
<name>A0A1X0NLX1_9TRYP</name>
<dbReference type="STRING" id="67003.A0A1X0NLX1"/>
<dbReference type="RefSeq" id="XP_028879176.1">
    <property type="nucleotide sequence ID" value="XM_029029599.1"/>
</dbReference>
<dbReference type="Pfam" id="PF01920">
    <property type="entry name" value="Prefoldin_2"/>
    <property type="match status" value="1"/>
</dbReference>
<dbReference type="SUPFAM" id="SSF46579">
    <property type="entry name" value="Prefoldin"/>
    <property type="match status" value="1"/>
</dbReference>
<dbReference type="VEuPathDB" id="TriTrypDB:TM35_000381850"/>
<feature type="compositionally biased region" description="Low complexity" evidence="3">
    <location>
        <begin position="130"/>
        <end position="141"/>
    </location>
</feature>
<dbReference type="PANTHER" id="PTHR21431:SF0">
    <property type="entry name" value="PREFOLDIN SUBUNIT 6"/>
    <property type="match status" value="1"/>
</dbReference>
<feature type="compositionally biased region" description="Basic and acidic residues" evidence="3">
    <location>
        <begin position="107"/>
        <end position="122"/>
    </location>
</feature>
<dbReference type="PANTHER" id="PTHR21431">
    <property type="entry name" value="PREFOLDIN SUBUNIT 6"/>
    <property type="match status" value="1"/>
</dbReference>
<dbReference type="Proteomes" id="UP000192257">
    <property type="component" value="Unassembled WGS sequence"/>
</dbReference>
<comment type="similarity">
    <text evidence="1">Belongs to the prefoldin subunit beta family.</text>
</comment>
<keyword evidence="5" id="KW-1185">Reference proteome</keyword>
<evidence type="ECO:0000256" key="1">
    <source>
        <dbReference type="ARBA" id="ARBA00008045"/>
    </source>
</evidence>
<dbReference type="GO" id="GO:0016272">
    <property type="term" value="C:prefoldin complex"/>
    <property type="evidence" value="ECO:0007669"/>
    <property type="project" value="InterPro"/>
</dbReference>
<dbReference type="GO" id="GO:0051082">
    <property type="term" value="F:unfolded protein binding"/>
    <property type="evidence" value="ECO:0007669"/>
    <property type="project" value="InterPro"/>
</dbReference>
<sequence>MQQQQQLPPEIKAMNDQLQVILKENQELGGKKSKLIEARRKLGAQKTENEIVRDEMNKLEPDSKVYKLIGPALILQDQNDAKAIVNNRLEYINGELKRTDASIAELERKEKDSQQRAGDLFRKMQAKHAQLQQQQQQQQQR</sequence>
<dbReference type="CDD" id="cd23161">
    <property type="entry name" value="Prefoldin_6"/>
    <property type="match status" value="1"/>
</dbReference>